<dbReference type="Proteomes" id="UP001281761">
    <property type="component" value="Unassembled WGS sequence"/>
</dbReference>
<gene>
    <name evidence="1" type="ORF">BLNAU_11138</name>
</gene>
<evidence type="ECO:0000313" key="2">
    <source>
        <dbReference type="Proteomes" id="UP001281761"/>
    </source>
</evidence>
<dbReference type="EMBL" id="JARBJD010000085">
    <property type="protein sequence ID" value="KAK2953878.1"/>
    <property type="molecule type" value="Genomic_DNA"/>
</dbReference>
<keyword evidence="2" id="KW-1185">Reference proteome</keyword>
<proteinExistence type="predicted"/>
<protein>
    <submittedName>
        <fullName evidence="1">Uncharacterized protein</fullName>
    </submittedName>
</protein>
<name>A0ABQ9XNA2_9EUKA</name>
<reference evidence="1 2" key="1">
    <citation type="journal article" date="2022" name="bioRxiv">
        <title>Genomics of Preaxostyla Flagellates Illuminates Evolutionary Transitions and the Path Towards Mitochondrial Loss.</title>
        <authorList>
            <person name="Novak L.V.F."/>
            <person name="Treitli S.C."/>
            <person name="Pyrih J."/>
            <person name="Halakuc P."/>
            <person name="Pipaliya S.V."/>
            <person name="Vacek V."/>
            <person name="Brzon O."/>
            <person name="Soukal P."/>
            <person name="Eme L."/>
            <person name="Dacks J.B."/>
            <person name="Karnkowska A."/>
            <person name="Elias M."/>
            <person name="Hampl V."/>
        </authorList>
    </citation>
    <scope>NUCLEOTIDE SEQUENCE [LARGE SCALE GENOMIC DNA]</scope>
    <source>
        <strain evidence="1">NAU3</strain>
        <tissue evidence="1">Gut</tissue>
    </source>
</reference>
<sequence length="272" mass="30715">MFERKSIHSEVFWDKNQPHIRTEPIQFWICAYPFGSASKIGSAPILNPLLDSSLRTLSSSPNFRQESLRLLTILHSLLTSPLPPSPTKQFRRENYGPRLALVEPDPINPSELFDSSLFDEADNEKLARSLVRCKSVCEIVGAEKCILDIPNFIDRTVSALGTSDSLLREAAFSLYQYFDGTSNVIPLLPHLWNRLHSAFRDGHDEEQWALIRISSNCIIDQIDETSLPPFPATEFDWDGLINADVTDLHAFLSSIIFRLLIGPTKTGKAEYI</sequence>
<comment type="caution">
    <text evidence="1">The sequence shown here is derived from an EMBL/GenBank/DDBJ whole genome shotgun (WGS) entry which is preliminary data.</text>
</comment>
<organism evidence="1 2">
    <name type="scientific">Blattamonas nauphoetae</name>
    <dbReference type="NCBI Taxonomy" id="2049346"/>
    <lineage>
        <taxon>Eukaryota</taxon>
        <taxon>Metamonada</taxon>
        <taxon>Preaxostyla</taxon>
        <taxon>Oxymonadida</taxon>
        <taxon>Blattamonas</taxon>
    </lineage>
</organism>
<evidence type="ECO:0000313" key="1">
    <source>
        <dbReference type="EMBL" id="KAK2953878.1"/>
    </source>
</evidence>
<accession>A0ABQ9XNA2</accession>